<proteinExistence type="predicted"/>
<dbReference type="Pfam" id="PF04234">
    <property type="entry name" value="CopC"/>
    <property type="match status" value="1"/>
</dbReference>
<evidence type="ECO:0000259" key="1">
    <source>
        <dbReference type="Pfam" id="PF04234"/>
    </source>
</evidence>
<gene>
    <name evidence="2" type="ORF">SAMN04489723_12124</name>
</gene>
<reference evidence="2 3" key="1">
    <citation type="submission" date="2016-10" db="EMBL/GenBank/DDBJ databases">
        <authorList>
            <person name="de Groot N.N."/>
        </authorList>
    </citation>
    <scope>NUCLEOTIDE SEQUENCE [LARGE SCALE GENOMIC DNA]</scope>
    <source>
        <strain evidence="2 3">DSM 23399</strain>
    </source>
</reference>
<dbReference type="EMBL" id="FOKK01000021">
    <property type="protein sequence ID" value="SFB56626.1"/>
    <property type="molecule type" value="Genomic_DNA"/>
</dbReference>
<name>A0A1I1C3K1_9BACT</name>
<dbReference type="AlphaFoldDB" id="A0A1I1C3K1"/>
<dbReference type="InterPro" id="IPR007348">
    <property type="entry name" value="CopC_dom"/>
</dbReference>
<feature type="domain" description="CopC" evidence="1">
    <location>
        <begin position="55"/>
        <end position="123"/>
    </location>
</feature>
<keyword evidence="3" id="KW-1185">Reference proteome</keyword>
<organism evidence="2 3">
    <name type="scientific">Algoriphagus aquimarinus</name>
    <dbReference type="NCBI Taxonomy" id="237018"/>
    <lineage>
        <taxon>Bacteria</taxon>
        <taxon>Pseudomonadati</taxon>
        <taxon>Bacteroidota</taxon>
        <taxon>Cytophagia</taxon>
        <taxon>Cytophagales</taxon>
        <taxon>Cyclobacteriaceae</taxon>
        <taxon>Algoriphagus</taxon>
    </lineage>
</organism>
<dbReference type="Proteomes" id="UP000198790">
    <property type="component" value="Unassembled WGS sequence"/>
</dbReference>
<evidence type="ECO:0000313" key="3">
    <source>
        <dbReference type="Proteomes" id="UP000198790"/>
    </source>
</evidence>
<accession>A0A1I1C3K1</accession>
<sequence length="227" mass="24955">MKSSGKDCFLDWYALSNRESTTENLKILNQHIMKTLFTVALASALSLSSLVASASEDLKALSTVNSNYKKINVTLTEGLGKAKISILDADGKSLSSRNVRVKDENLMVPYDLKNLPSGEYQVKIATDQEEVTYTVETSEQPATASEFPLMASGKVVDNNTVNLTVIGLDEPGVDVEVYSTESGEVIYKDHIAQADGFKKDYSFSKMTTKDIYMKVIDAQGRSKTLHF</sequence>
<evidence type="ECO:0000313" key="2">
    <source>
        <dbReference type="EMBL" id="SFB56626.1"/>
    </source>
</evidence>
<protein>
    <recommendedName>
        <fullName evidence="1">CopC domain-containing protein</fullName>
    </recommendedName>
</protein>